<feature type="region of interest" description="Disordered" evidence="8">
    <location>
        <begin position="1"/>
        <end position="43"/>
    </location>
</feature>
<dbReference type="OMA" id="GEIPPCE"/>
<comment type="caution">
    <text evidence="10">The sequence shown here is derived from an EMBL/GenBank/DDBJ whole genome shotgun (WGS) entry which is preliminary data.</text>
</comment>
<evidence type="ECO:0000256" key="1">
    <source>
        <dbReference type="ARBA" id="ARBA00011003"/>
    </source>
</evidence>
<evidence type="ECO:0000256" key="7">
    <source>
        <dbReference type="ARBA" id="ARBA00022840"/>
    </source>
</evidence>
<evidence type="ECO:0000256" key="5">
    <source>
        <dbReference type="ARBA" id="ARBA00022741"/>
    </source>
</evidence>
<sequence>MSAFASLQDNDATEDVIKYEQNSSDDDTEEGFRSSAQPQAQQVVPPWEAIELATVDLAVYNSNFSPNQQNFAMEGKTSYVGLSGPDHIIVCGQFKLTVLLGTLLINDCHQLKSSEIALPITVTHAQGLLLFGSVPSESTSSSPNLPVQGETIIKLEQNFTGLEKISTYAPLYKRLLPPSADLLESDAFQARFYSLSYEIISGHSPTPAVSISGDQLKALDAVTSFVGKPKKASVVCIVGGKNSGKSTFAKALSNQVLLQYSREVCYLETDPGQSEGIPPYCLGLLHVSQPLLGMLEERVTDTTAYFGYSSPAHHPKLYLQIIRQLLDYYQKHHATQRHPLIINTPGWIKGFGKELLRQICDMISIDHLVIMGQDDEENLAETLTHNMHHFVPCLSHQPTFSAPHIRTLAKLCYFHRHGHRYDFDHHLLDNAPYKVSYGVEGGIRAMSVLNYDCPANFQLQDLVAMVEVTIMAVYVVDPSIYERIPVESGDEVPNYIQGSTWLELEPKTTLLGLAMIHSIDTNRKTINLYLGPEVIERVDEGAIVLVKGEGEIPPCELLNPGMLSSHKRHLDVYNDHKKSGAATDLVKPVIPYVSSDDKERVGGVWRVRRNIGRKGR</sequence>
<dbReference type="InterPro" id="IPR027417">
    <property type="entry name" value="P-loop_NTPase"/>
</dbReference>
<dbReference type="PANTHER" id="PTHR12755:SF3">
    <property type="entry name" value="POLYNUCLEOTIDE 5'-HYDROXYL-KINASE NOL9"/>
    <property type="match status" value="1"/>
</dbReference>
<keyword evidence="5" id="KW-0547">Nucleotide-binding</keyword>
<feature type="compositionally biased region" description="Polar residues" evidence="8">
    <location>
        <begin position="1"/>
        <end position="10"/>
    </location>
</feature>
<proteinExistence type="inferred from homology"/>
<dbReference type="GO" id="GO:0000448">
    <property type="term" value="P:cleavage in ITS2 between 5.8S rRNA and LSU-rRNA of tricistronic rRNA transcript (SSU-rRNA, 5.8S rRNA, LSU-rRNA)"/>
    <property type="evidence" value="ECO:0007669"/>
    <property type="project" value="TreeGrafter"/>
</dbReference>
<dbReference type="PANTHER" id="PTHR12755">
    <property type="entry name" value="CLEAVAGE/POLYADENYLATION FACTOR IA SUBUNIT CLP1P"/>
    <property type="match status" value="1"/>
</dbReference>
<dbReference type="Gene3D" id="3.40.50.300">
    <property type="entry name" value="P-loop containing nucleotide triphosphate hydrolases"/>
    <property type="match status" value="1"/>
</dbReference>
<evidence type="ECO:0000313" key="11">
    <source>
        <dbReference type="Proteomes" id="UP000449547"/>
    </source>
</evidence>
<dbReference type="GO" id="GO:0005524">
    <property type="term" value="F:ATP binding"/>
    <property type="evidence" value="ECO:0007669"/>
    <property type="project" value="UniProtKB-KW"/>
</dbReference>
<accession>A0A642UXN5</accession>
<organism evidence="10 11">
    <name type="scientific">Diutina rugosa</name>
    <name type="common">Yeast</name>
    <name type="synonym">Candida rugosa</name>
    <dbReference type="NCBI Taxonomy" id="5481"/>
    <lineage>
        <taxon>Eukaryota</taxon>
        <taxon>Fungi</taxon>
        <taxon>Dikarya</taxon>
        <taxon>Ascomycota</taxon>
        <taxon>Saccharomycotina</taxon>
        <taxon>Pichiomycetes</taxon>
        <taxon>Debaryomycetaceae</taxon>
        <taxon>Diutina</taxon>
    </lineage>
</organism>
<dbReference type="RefSeq" id="XP_034014682.1">
    <property type="nucleotide sequence ID" value="XM_034158167.1"/>
</dbReference>
<evidence type="ECO:0000256" key="2">
    <source>
        <dbReference type="ARBA" id="ARBA00018706"/>
    </source>
</evidence>
<gene>
    <name evidence="10" type="ORF">DIURU_000521</name>
</gene>
<keyword evidence="7" id="KW-0067">ATP-binding</keyword>
<evidence type="ECO:0000256" key="6">
    <source>
        <dbReference type="ARBA" id="ARBA00022777"/>
    </source>
</evidence>
<dbReference type="Proteomes" id="UP000449547">
    <property type="component" value="Unassembled WGS sequence"/>
</dbReference>
<dbReference type="Pfam" id="PF16575">
    <property type="entry name" value="CLP1_P"/>
    <property type="match status" value="1"/>
</dbReference>
<evidence type="ECO:0000259" key="9">
    <source>
        <dbReference type="Pfam" id="PF16575"/>
    </source>
</evidence>
<reference evidence="10 11" key="1">
    <citation type="submission" date="2019-07" db="EMBL/GenBank/DDBJ databases">
        <title>Genome assembly of two rare yeast pathogens: Diutina rugosa and Trichomonascus ciferrii.</title>
        <authorList>
            <person name="Mixao V."/>
            <person name="Saus E."/>
            <person name="Hansen A."/>
            <person name="Lass-Flor C."/>
            <person name="Gabaldon T."/>
        </authorList>
    </citation>
    <scope>NUCLEOTIDE SEQUENCE [LARGE SCALE GENOMIC DNA]</scope>
    <source>
        <strain evidence="10 11">CBS 613</strain>
    </source>
</reference>
<keyword evidence="4" id="KW-0808">Transferase</keyword>
<dbReference type="InterPro" id="IPR032319">
    <property type="entry name" value="CLP1_P"/>
</dbReference>
<protein>
    <recommendedName>
        <fullName evidence="3">Polynucleotide 5'-hydroxyl-kinase GRC3</fullName>
    </recommendedName>
    <alternativeName>
        <fullName evidence="2">Polynucleotide 5'-hydroxyl-kinase grc3</fullName>
    </alternativeName>
</protein>
<dbReference type="GO" id="GO:0005634">
    <property type="term" value="C:nucleus"/>
    <property type="evidence" value="ECO:0007669"/>
    <property type="project" value="TreeGrafter"/>
</dbReference>
<evidence type="ECO:0000256" key="3">
    <source>
        <dbReference type="ARBA" id="ARBA00019824"/>
    </source>
</evidence>
<keyword evidence="11" id="KW-1185">Reference proteome</keyword>
<dbReference type="InterPro" id="IPR045116">
    <property type="entry name" value="Clp1/Grc3"/>
</dbReference>
<comment type="similarity">
    <text evidence="1">Belongs to the Clp1 family. NOL9/GRC3 subfamily.</text>
</comment>
<dbReference type="AlphaFoldDB" id="A0A642UXN5"/>
<name>A0A642UXN5_DIURU</name>
<dbReference type="SUPFAM" id="SSF52540">
    <property type="entry name" value="P-loop containing nucleoside triphosphate hydrolases"/>
    <property type="match status" value="1"/>
</dbReference>
<dbReference type="GO" id="GO:0051731">
    <property type="term" value="F:polynucleotide 5'-hydroxyl-kinase activity"/>
    <property type="evidence" value="ECO:0007669"/>
    <property type="project" value="InterPro"/>
</dbReference>
<dbReference type="VEuPathDB" id="FungiDB:DIURU_000521"/>
<feature type="domain" description="Clp1 P-loop" evidence="9">
    <location>
        <begin position="239"/>
        <end position="414"/>
    </location>
</feature>
<evidence type="ECO:0000256" key="8">
    <source>
        <dbReference type="SAM" id="MobiDB-lite"/>
    </source>
</evidence>
<dbReference type="OrthoDB" id="4054781at2759"/>
<keyword evidence="6" id="KW-0418">Kinase</keyword>
<dbReference type="EMBL" id="SWFT01000021">
    <property type="protein sequence ID" value="KAA8907514.1"/>
    <property type="molecule type" value="Genomic_DNA"/>
</dbReference>
<dbReference type="GeneID" id="54779174"/>
<evidence type="ECO:0000313" key="10">
    <source>
        <dbReference type="EMBL" id="KAA8907514.1"/>
    </source>
</evidence>
<evidence type="ECO:0000256" key="4">
    <source>
        <dbReference type="ARBA" id="ARBA00022679"/>
    </source>
</evidence>